<dbReference type="PANTHER" id="PTHR35461">
    <property type="entry name" value="BNAANNG14610D PROTEIN"/>
    <property type="match status" value="1"/>
</dbReference>
<feature type="compositionally biased region" description="Polar residues" evidence="1">
    <location>
        <begin position="163"/>
        <end position="175"/>
    </location>
</feature>
<dbReference type="EMBL" id="OY731402">
    <property type="protein sequence ID" value="CAJ1955226.1"/>
    <property type="molecule type" value="Genomic_DNA"/>
</dbReference>
<evidence type="ECO:0000256" key="1">
    <source>
        <dbReference type="SAM" id="MobiDB-lite"/>
    </source>
</evidence>
<dbReference type="PANTHER" id="PTHR35461:SF1">
    <property type="entry name" value="LOW PROTEIN: ATP-DEPENDENT RNA HELICASE-LIKE PROTEIN"/>
    <property type="match status" value="1"/>
</dbReference>
<evidence type="ECO:0000313" key="2">
    <source>
        <dbReference type="EMBL" id="CAJ1955226.1"/>
    </source>
</evidence>
<sequence>MGRGQALLGHYGLFNMYDWASLRRYVNCQSSVAIAAGHGTEVGGGLKLWQVSDSDLTRKLCLFTLVRTKPQMLLRETIRKTKVLFHKTLRSFKSVIFVGYQKLPRSLSLNPFLGRSGNARTYTSDQFYNEFYDMLQSDLNRIKRVDDSSMRRSRDLEREDAANTETLKKQSSQKSVAVDGEVEEKKSKGSCELEKRECLNNSKSMDEGVHDLVQKMKELEMMDTGDVEHVLDIEEALHYYSRLTSPVYLDIVDKFFTDMHTEFSVQGSSISIKRSKSKGKLGSIRL</sequence>
<dbReference type="Proteomes" id="UP001189624">
    <property type="component" value="Chromosome 5"/>
</dbReference>
<name>A0AA86VHK8_9FABA</name>
<evidence type="ECO:0000313" key="3">
    <source>
        <dbReference type="Proteomes" id="UP001189624"/>
    </source>
</evidence>
<dbReference type="AlphaFoldDB" id="A0AA86VHK8"/>
<dbReference type="Gramene" id="rna-AYBTSS11_LOCUS16014">
    <property type="protein sequence ID" value="CAJ1955226.1"/>
    <property type="gene ID" value="gene-AYBTSS11_LOCUS16014"/>
</dbReference>
<organism evidence="2 3">
    <name type="scientific">Sphenostylis stenocarpa</name>
    <dbReference type="NCBI Taxonomy" id="92480"/>
    <lineage>
        <taxon>Eukaryota</taxon>
        <taxon>Viridiplantae</taxon>
        <taxon>Streptophyta</taxon>
        <taxon>Embryophyta</taxon>
        <taxon>Tracheophyta</taxon>
        <taxon>Spermatophyta</taxon>
        <taxon>Magnoliopsida</taxon>
        <taxon>eudicotyledons</taxon>
        <taxon>Gunneridae</taxon>
        <taxon>Pentapetalae</taxon>
        <taxon>rosids</taxon>
        <taxon>fabids</taxon>
        <taxon>Fabales</taxon>
        <taxon>Fabaceae</taxon>
        <taxon>Papilionoideae</taxon>
        <taxon>50 kb inversion clade</taxon>
        <taxon>NPAAA clade</taxon>
        <taxon>indigoferoid/millettioid clade</taxon>
        <taxon>Phaseoleae</taxon>
        <taxon>Sphenostylis</taxon>
    </lineage>
</organism>
<reference evidence="2" key="1">
    <citation type="submission" date="2023-10" db="EMBL/GenBank/DDBJ databases">
        <authorList>
            <person name="Domelevo Entfellner J.-B."/>
        </authorList>
    </citation>
    <scope>NUCLEOTIDE SEQUENCE</scope>
</reference>
<feature type="compositionally biased region" description="Basic and acidic residues" evidence="1">
    <location>
        <begin position="146"/>
        <end position="161"/>
    </location>
</feature>
<proteinExistence type="predicted"/>
<keyword evidence="3" id="KW-1185">Reference proteome</keyword>
<feature type="region of interest" description="Disordered" evidence="1">
    <location>
        <begin position="146"/>
        <end position="181"/>
    </location>
</feature>
<gene>
    <name evidence="2" type="ORF">AYBTSS11_LOCUS16014</name>
</gene>
<accession>A0AA86VHK8</accession>
<protein>
    <submittedName>
        <fullName evidence="2">Uncharacterized protein</fullName>
    </submittedName>
</protein>